<feature type="domain" description="Peptidase S8/S53" evidence="5">
    <location>
        <begin position="61"/>
        <end position="219"/>
    </location>
</feature>
<evidence type="ECO:0000256" key="1">
    <source>
        <dbReference type="ARBA" id="ARBA00011073"/>
    </source>
</evidence>
<dbReference type="SUPFAM" id="SSF52743">
    <property type="entry name" value="Subtilisin-like"/>
    <property type="match status" value="1"/>
</dbReference>
<dbReference type="PROSITE" id="PS51892">
    <property type="entry name" value="SUBTILASE"/>
    <property type="match status" value="1"/>
</dbReference>
<dbReference type="InterPro" id="IPR050131">
    <property type="entry name" value="Peptidase_S8_subtilisin-like"/>
</dbReference>
<dbReference type="PANTHER" id="PTHR43806">
    <property type="entry name" value="PEPTIDASE S8"/>
    <property type="match status" value="1"/>
</dbReference>
<feature type="non-terminal residue" evidence="6">
    <location>
        <position position="262"/>
    </location>
</feature>
<dbReference type="InterPro" id="IPR000209">
    <property type="entry name" value="Peptidase_S8/S53_dom"/>
</dbReference>
<accession>A0A382YQG5</accession>
<sequence length="262" mass="28771">QYRYDSIHSLSVRMPLNRIVALAKYDFIKGVWSDGQSNLAVNGNNIAQLGADTIQEFGVLGEDVRVAIIDTGIDQSHSEFEGRVIAKRGDRDPSHWHGTHVAGIIGASDDGEGITGIAPGVSLIDAPIAPHRFWYQGEYADTIDAINWAADSVSADIINISMGWGPWEYDRAGLDPMSKTINHVVSEGKCVVVIAAGNSSEQYDQGVATEHPEQGKMWIYQHDIDVTGTMQVTLWWKGENSDLDLVLENKNGEEIISSRTHR</sequence>
<dbReference type="EMBL" id="UINC01177526">
    <property type="protein sequence ID" value="SVD85219.1"/>
    <property type="molecule type" value="Genomic_DNA"/>
</dbReference>
<evidence type="ECO:0000256" key="4">
    <source>
        <dbReference type="ARBA" id="ARBA00022825"/>
    </source>
</evidence>
<organism evidence="6">
    <name type="scientific">marine metagenome</name>
    <dbReference type="NCBI Taxonomy" id="408172"/>
    <lineage>
        <taxon>unclassified sequences</taxon>
        <taxon>metagenomes</taxon>
        <taxon>ecological metagenomes</taxon>
    </lineage>
</organism>
<dbReference type="PRINTS" id="PR00723">
    <property type="entry name" value="SUBTILISIN"/>
</dbReference>
<evidence type="ECO:0000256" key="3">
    <source>
        <dbReference type="ARBA" id="ARBA00022801"/>
    </source>
</evidence>
<dbReference type="InterPro" id="IPR022398">
    <property type="entry name" value="Peptidase_S8_His-AS"/>
</dbReference>
<dbReference type="CDD" id="cd00306">
    <property type="entry name" value="Peptidases_S8_S53"/>
    <property type="match status" value="1"/>
</dbReference>
<gene>
    <name evidence="6" type="ORF">METZ01_LOCUS438073</name>
</gene>
<dbReference type="GO" id="GO:0004252">
    <property type="term" value="F:serine-type endopeptidase activity"/>
    <property type="evidence" value="ECO:0007669"/>
    <property type="project" value="InterPro"/>
</dbReference>
<dbReference type="PROSITE" id="PS00137">
    <property type="entry name" value="SUBTILASE_HIS"/>
    <property type="match status" value="1"/>
</dbReference>
<comment type="similarity">
    <text evidence="1">Belongs to the peptidase S8 family.</text>
</comment>
<dbReference type="InterPro" id="IPR023827">
    <property type="entry name" value="Peptidase_S8_Asp-AS"/>
</dbReference>
<dbReference type="PROSITE" id="PS00136">
    <property type="entry name" value="SUBTILASE_ASP"/>
    <property type="match status" value="1"/>
</dbReference>
<dbReference type="InterPro" id="IPR036852">
    <property type="entry name" value="Peptidase_S8/S53_dom_sf"/>
</dbReference>
<dbReference type="PANTHER" id="PTHR43806:SF11">
    <property type="entry name" value="CEREVISIN-RELATED"/>
    <property type="match status" value="1"/>
</dbReference>
<keyword evidence="2" id="KW-0645">Protease</keyword>
<dbReference type="InterPro" id="IPR015500">
    <property type="entry name" value="Peptidase_S8_subtilisin-rel"/>
</dbReference>
<name>A0A382YQG5_9ZZZZ</name>
<keyword evidence="3" id="KW-0378">Hydrolase</keyword>
<proteinExistence type="inferred from homology"/>
<dbReference type="Gene3D" id="3.40.50.200">
    <property type="entry name" value="Peptidase S8/S53 domain"/>
    <property type="match status" value="1"/>
</dbReference>
<evidence type="ECO:0000256" key="2">
    <source>
        <dbReference type="ARBA" id="ARBA00022670"/>
    </source>
</evidence>
<evidence type="ECO:0000259" key="5">
    <source>
        <dbReference type="Pfam" id="PF00082"/>
    </source>
</evidence>
<dbReference type="Pfam" id="PF00082">
    <property type="entry name" value="Peptidase_S8"/>
    <property type="match status" value="1"/>
</dbReference>
<evidence type="ECO:0000313" key="6">
    <source>
        <dbReference type="EMBL" id="SVD85219.1"/>
    </source>
</evidence>
<dbReference type="GO" id="GO:0006508">
    <property type="term" value="P:proteolysis"/>
    <property type="evidence" value="ECO:0007669"/>
    <property type="project" value="UniProtKB-KW"/>
</dbReference>
<keyword evidence="4" id="KW-0720">Serine protease</keyword>
<reference evidence="6" key="1">
    <citation type="submission" date="2018-05" db="EMBL/GenBank/DDBJ databases">
        <authorList>
            <person name="Lanie J.A."/>
            <person name="Ng W.-L."/>
            <person name="Kazmierczak K.M."/>
            <person name="Andrzejewski T.M."/>
            <person name="Davidsen T.M."/>
            <person name="Wayne K.J."/>
            <person name="Tettelin H."/>
            <person name="Glass J.I."/>
            <person name="Rusch D."/>
            <person name="Podicherti R."/>
            <person name="Tsui H.-C.T."/>
            <person name="Winkler M.E."/>
        </authorList>
    </citation>
    <scope>NUCLEOTIDE SEQUENCE</scope>
</reference>
<feature type="non-terminal residue" evidence="6">
    <location>
        <position position="1"/>
    </location>
</feature>
<dbReference type="AlphaFoldDB" id="A0A382YQG5"/>
<protein>
    <recommendedName>
        <fullName evidence="5">Peptidase S8/S53 domain-containing protein</fullName>
    </recommendedName>
</protein>